<reference evidence="2 3" key="1">
    <citation type="submission" date="2015-08" db="EMBL/GenBank/DDBJ databases">
        <title>Genome sequencing of Penicillium nordicum.</title>
        <authorList>
            <person name="Nguyen H.D."/>
            <person name="Seifert K.A."/>
        </authorList>
    </citation>
    <scope>NUCLEOTIDE SEQUENCE [LARGE SCALE GENOMIC DNA]</scope>
    <source>
        <strain evidence="2 3">DAOMC 185683</strain>
    </source>
</reference>
<evidence type="ECO:0000313" key="2">
    <source>
        <dbReference type="EMBL" id="KOS47401.1"/>
    </source>
</evidence>
<dbReference type="AlphaFoldDB" id="A0A0M8PG17"/>
<evidence type="ECO:0000313" key="3">
    <source>
        <dbReference type="Proteomes" id="UP000037696"/>
    </source>
</evidence>
<organism evidence="2 3">
    <name type="scientific">Penicillium nordicum</name>
    <dbReference type="NCBI Taxonomy" id="229535"/>
    <lineage>
        <taxon>Eukaryota</taxon>
        <taxon>Fungi</taxon>
        <taxon>Dikarya</taxon>
        <taxon>Ascomycota</taxon>
        <taxon>Pezizomycotina</taxon>
        <taxon>Eurotiomycetes</taxon>
        <taxon>Eurotiomycetidae</taxon>
        <taxon>Eurotiales</taxon>
        <taxon>Aspergillaceae</taxon>
        <taxon>Penicillium</taxon>
    </lineage>
</organism>
<dbReference type="Pfam" id="PF00651">
    <property type="entry name" value="BTB"/>
    <property type="match status" value="1"/>
</dbReference>
<dbReference type="InterPro" id="IPR000210">
    <property type="entry name" value="BTB/POZ_dom"/>
</dbReference>
<evidence type="ECO:0000259" key="1">
    <source>
        <dbReference type="PROSITE" id="PS50097"/>
    </source>
</evidence>
<dbReference type="STRING" id="229535.A0A0M8PG17"/>
<gene>
    <name evidence="2" type="ORF">ACN38_g1661</name>
</gene>
<feature type="domain" description="BTB" evidence="1">
    <location>
        <begin position="23"/>
        <end position="96"/>
    </location>
</feature>
<dbReference type="PANTHER" id="PTHR47843:SF2">
    <property type="entry name" value="BTB DOMAIN-CONTAINING PROTEIN"/>
    <property type="match status" value="1"/>
</dbReference>
<dbReference type="SMART" id="SM00225">
    <property type="entry name" value="BTB"/>
    <property type="match status" value="1"/>
</dbReference>
<name>A0A0M8PG17_9EURO</name>
<dbReference type="PROSITE" id="PS50097">
    <property type="entry name" value="BTB"/>
    <property type="match status" value="1"/>
</dbReference>
<sequence length="248" mass="28045">MTDAPEGSAEHFVANILPLYQGPSVKLRVQPSNKEYIISKGLLCAESPVFSKMFNGEFLESQQQTATLEETEDDVSVRSLEALIQWLYHRIISFGIEDPGEHISAAIELARLTDKYDIIGLETIIAQYIRNILKHNPHPDSTKLHRKVDTNTFYLIPKHIASATLLPREHPVRSVLAAASVEGFLRSTHHKFSEEVHAYPSFGVDLLLETRLVLCKVEESHRTATFEDPISGQKFELNSNVFEWGSYE</sequence>
<accession>A0A0M8PG17</accession>
<dbReference type="SUPFAM" id="SSF54695">
    <property type="entry name" value="POZ domain"/>
    <property type="match status" value="1"/>
</dbReference>
<dbReference type="EMBL" id="LHQQ01000017">
    <property type="protein sequence ID" value="KOS47401.1"/>
    <property type="molecule type" value="Genomic_DNA"/>
</dbReference>
<dbReference type="PANTHER" id="PTHR47843">
    <property type="entry name" value="BTB DOMAIN-CONTAINING PROTEIN-RELATED"/>
    <property type="match status" value="1"/>
</dbReference>
<dbReference type="Proteomes" id="UP000037696">
    <property type="component" value="Unassembled WGS sequence"/>
</dbReference>
<keyword evidence="3" id="KW-1185">Reference proteome</keyword>
<protein>
    <recommendedName>
        <fullName evidence="1">BTB domain-containing protein</fullName>
    </recommendedName>
</protein>
<dbReference type="InterPro" id="IPR011333">
    <property type="entry name" value="SKP1/BTB/POZ_sf"/>
</dbReference>
<dbReference type="Gene3D" id="3.30.710.10">
    <property type="entry name" value="Potassium Channel Kv1.1, Chain A"/>
    <property type="match status" value="1"/>
</dbReference>
<dbReference type="OrthoDB" id="194443at2759"/>
<comment type="caution">
    <text evidence="2">The sequence shown here is derived from an EMBL/GenBank/DDBJ whole genome shotgun (WGS) entry which is preliminary data.</text>
</comment>
<proteinExistence type="predicted"/>